<evidence type="ECO:0000256" key="2">
    <source>
        <dbReference type="ARBA" id="ARBA00022801"/>
    </source>
</evidence>
<accession>A0ABX1FZF8</accession>
<dbReference type="InterPro" id="IPR011330">
    <property type="entry name" value="Glyco_hydro/deAcase_b/a-brl"/>
</dbReference>
<reference evidence="5 6" key="1">
    <citation type="submission" date="2020-04" db="EMBL/GenBank/DDBJ databases">
        <title>Paeniglutamicibacter sp. ANT13_2, a novel actinomycete isolated from sediment in Antarctica.</title>
        <authorList>
            <person name="Sakdapetsiri C."/>
            <person name="Pinyakong O."/>
        </authorList>
    </citation>
    <scope>NUCLEOTIDE SEQUENCE [LARGE SCALE GENOMIC DNA]</scope>
    <source>
        <strain evidence="5 6">ANT13_2</strain>
    </source>
</reference>
<keyword evidence="3" id="KW-0732">Signal</keyword>
<organism evidence="5 6">
    <name type="scientific">Paeniglutamicibacter terrestris</name>
    <dbReference type="NCBI Taxonomy" id="2723403"/>
    <lineage>
        <taxon>Bacteria</taxon>
        <taxon>Bacillati</taxon>
        <taxon>Actinomycetota</taxon>
        <taxon>Actinomycetes</taxon>
        <taxon>Micrococcales</taxon>
        <taxon>Micrococcaceae</taxon>
        <taxon>Paeniglutamicibacter</taxon>
    </lineage>
</organism>
<name>A0ABX1FZF8_9MICC</name>
<dbReference type="Gene3D" id="3.20.20.370">
    <property type="entry name" value="Glycoside hydrolase/deacetylase"/>
    <property type="match status" value="1"/>
</dbReference>
<gene>
    <name evidence="5" type="ORF">HED64_00240</name>
</gene>
<evidence type="ECO:0000256" key="3">
    <source>
        <dbReference type="SAM" id="SignalP"/>
    </source>
</evidence>
<comment type="caution">
    <text evidence="5">The sequence shown here is derived from an EMBL/GenBank/DDBJ whole genome shotgun (WGS) entry which is preliminary data.</text>
</comment>
<dbReference type="SUPFAM" id="SSF88713">
    <property type="entry name" value="Glycoside hydrolase/deacetylase"/>
    <property type="match status" value="1"/>
</dbReference>
<dbReference type="Pfam" id="PF01522">
    <property type="entry name" value="Polysacc_deac_1"/>
    <property type="match status" value="1"/>
</dbReference>
<dbReference type="PROSITE" id="PS51257">
    <property type="entry name" value="PROKAR_LIPOPROTEIN"/>
    <property type="match status" value="1"/>
</dbReference>
<evidence type="ECO:0000259" key="4">
    <source>
        <dbReference type="PROSITE" id="PS51677"/>
    </source>
</evidence>
<feature type="signal peptide" evidence="3">
    <location>
        <begin position="1"/>
        <end position="24"/>
    </location>
</feature>
<keyword evidence="2" id="KW-0378">Hydrolase</keyword>
<evidence type="ECO:0000313" key="5">
    <source>
        <dbReference type="EMBL" id="NKG19133.1"/>
    </source>
</evidence>
<evidence type="ECO:0000313" key="6">
    <source>
        <dbReference type="Proteomes" id="UP000746595"/>
    </source>
</evidence>
<protein>
    <submittedName>
        <fullName evidence="5">Polysaccharide deacetylase family protein</fullName>
    </submittedName>
</protein>
<dbReference type="Proteomes" id="UP000746595">
    <property type="component" value="Unassembled WGS sequence"/>
</dbReference>
<keyword evidence="1" id="KW-0479">Metal-binding</keyword>
<dbReference type="PANTHER" id="PTHR10587">
    <property type="entry name" value="GLYCOSYL TRANSFERASE-RELATED"/>
    <property type="match status" value="1"/>
</dbReference>
<sequence length="265" mass="28822">MSSRSTPLRLFAALFCLVLVSGCAAPLSERWQGYPLGASPDNVTDQAIASPTEQKDPIPDCSQVKCVALTFDDGPGTYTESLLSILDRYNAKVTFFLIGKSVIKFPHIAKEELTEGHEIGNHTWSHQSLSQVSTSRAETELQKADAAIKEATGENPTLIRPPYGEIPESLKESLKTPMALWSVDTMDWKTRNTKKTIKAAESITPGSIVLMHDIHKSTVDAMPKILADLAAQGYHFVTVSQLIGDPTSGVAYGTGQHPDSQQKLQ</sequence>
<keyword evidence="6" id="KW-1185">Reference proteome</keyword>
<dbReference type="InterPro" id="IPR002509">
    <property type="entry name" value="NODB_dom"/>
</dbReference>
<dbReference type="PROSITE" id="PS51677">
    <property type="entry name" value="NODB"/>
    <property type="match status" value="1"/>
</dbReference>
<evidence type="ECO:0000256" key="1">
    <source>
        <dbReference type="ARBA" id="ARBA00022723"/>
    </source>
</evidence>
<dbReference type="PANTHER" id="PTHR10587:SF133">
    <property type="entry name" value="CHITIN DEACETYLASE 1-RELATED"/>
    <property type="match status" value="1"/>
</dbReference>
<dbReference type="EMBL" id="JAAWVT010000001">
    <property type="protein sequence ID" value="NKG19133.1"/>
    <property type="molecule type" value="Genomic_DNA"/>
</dbReference>
<dbReference type="InterPro" id="IPR050248">
    <property type="entry name" value="Polysacc_deacetylase_ArnD"/>
</dbReference>
<proteinExistence type="predicted"/>
<feature type="chain" id="PRO_5046128748" evidence="3">
    <location>
        <begin position="25"/>
        <end position="265"/>
    </location>
</feature>
<feature type="domain" description="NodB homology" evidence="4">
    <location>
        <begin position="65"/>
        <end position="237"/>
    </location>
</feature>